<feature type="transmembrane region" description="Helical" evidence="5">
    <location>
        <begin position="372"/>
        <end position="396"/>
    </location>
</feature>
<name>Q22080_CAEEL</name>
<dbReference type="HOGENOM" id="CLU_054847_1_0_1"/>
<keyword evidence="5" id="KW-0407">Ion channel</keyword>
<dbReference type="OrthoDB" id="5866477at2759"/>
<dbReference type="PRINTS" id="PR00252">
    <property type="entry name" value="NRIONCHANNEL"/>
</dbReference>
<dbReference type="Gene3D" id="2.70.170.10">
    <property type="entry name" value="Neurotransmitter-gated ion-channel ligand-binding domain"/>
    <property type="match status" value="1"/>
</dbReference>
<dbReference type="GO" id="GO:0004888">
    <property type="term" value="F:transmembrane signaling receptor activity"/>
    <property type="evidence" value="ECO:0007669"/>
    <property type="project" value="InterPro"/>
</dbReference>
<dbReference type="InterPro" id="IPR006202">
    <property type="entry name" value="Neur_chan_lig-bd"/>
</dbReference>
<keyword evidence="4 5" id="KW-0472">Membrane</keyword>
<dbReference type="PIR" id="T24325">
    <property type="entry name" value="T24325"/>
</dbReference>
<evidence type="ECO:0000256" key="3">
    <source>
        <dbReference type="ARBA" id="ARBA00022989"/>
    </source>
</evidence>
<dbReference type="RefSeq" id="NP_510024.2">
    <property type="nucleotide sequence ID" value="NM_077623.3"/>
</dbReference>
<evidence type="ECO:0000313" key="10">
    <source>
        <dbReference type="WormBase" id="T01H10.2"/>
    </source>
</evidence>
<accession>Q22080</accession>
<dbReference type="Bgee" id="WBGene00011355">
    <property type="expression patterns" value="Expressed in larva"/>
</dbReference>
<feature type="transmembrane region" description="Helical" evidence="5">
    <location>
        <begin position="321"/>
        <end position="345"/>
    </location>
</feature>
<dbReference type="CDD" id="cd18989">
    <property type="entry name" value="LGIC_ECD_cation"/>
    <property type="match status" value="1"/>
</dbReference>
<dbReference type="PROSITE" id="PS00236">
    <property type="entry name" value="NEUROTR_ION_CHANNEL"/>
    <property type="match status" value="1"/>
</dbReference>
<dbReference type="InterPro" id="IPR038050">
    <property type="entry name" value="Neuro_actylchol_rec"/>
</dbReference>
<dbReference type="GO" id="GO:0007268">
    <property type="term" value="P:chemical synaptic transmission"/>
    <property type="evidence" value="ECO:0000318"/>
    <property type="project" value="GO_Central"/>
</dbReference>
<sequence>MFFVTFTVIFIGSHALYYNPELYVPKYHDFIESQTNLTRDLFNGYDPTVSPVYSKIDPLQPLGYDPDAPKRYNYSIMLYSLKLVEVNEPAEKVAVVMEIMEYWYDIRLSWNASLYDDIDTFYTRQSNVWSPTLSAFGADELVDLRDPDFRMVCVNSNGYIYDYISVRVSSSCPMNVYKFPFDYQTCQIKFCLPIFNSVEIQIFNEIYVGVLMSDLWETMGNSEWKLTNLSNRVETLQYNDGFGNLDLGIFEITIKRNPLYYIYMIIFPSFIINVVSIIGVFLKGADKMSRLNVGLTNIMTMTFILGVMADKIPRTGTIPMLGVYIIVNLAIMIIAIGIVTMITELRHWLAPFLKRNETKFSRKLETFIGPPLEFTCAIILEVFTCAIFGVMIGFWLGDDK</sequence>
<dbReference type="KEGG" id="cel:CELE_T01H10.2"/>
<evidence type="ECO:0000256" key="1">
    <source>
        <dbReference type="ARBA" id="ARBA00004141"/>
    </source>
</evidence>
<keyword evidence="3 5" id="KW-1133">Transmembrane helix</keyword>
<dbReference type="SMR" id="Q22080"/>
<gene>
    <name evidence="8 10" type="primary">lgc-14</name>
    <name evidence="8" type="ORF">CELE_T01H10.2</name>
    <name evidence="10" type="ORF">T01H10.2</name>
</gene>
<dbReference type="PhylomeDB" id="Q22080"/>
<dbReference type="GO" id="GO:0098794">
    <property type="term" value="C:postsynapse"/>
    <property type="evidence" value="ECO:0007669"/>
    <property type="project" value="GOC"/>
</dbReference>
<comment type="caution">
    <text evidence="5">Lacks conserved residue(s) required for the propagation of feature annotation.</text>
</comment>
<evidence type="ECO:0000313" key="9">
    <source>
        <dbReference type="Proteomes" id="UP000001940"/>
    </source>
</evidence>
<dbReference type="Proteomes" id="UP000001940">
    <property type="component" value="Chromosome X"/>
</dbReference>
<dbReference type="AlphaFoldDB" id="Q22080"/>
<protein>
    <submittedName>
        <fullName evidence="8">Neurotransmitter-gated ion-channel ligand-binding domain-containing protein</fullName>
    </submittedName>
</protein>
<dbReference type="GO" id="GO:1902495">
    <property type="term" value="C:transmembrane transporter complex"/>
    <property type="evidence" value="ECO:0000318"/>
    <property type="project" value="GO_Central"/>
</dbReference>
<feature type="signal peptide" evidence="6">
    <location>
        <begin position="1"/>
        <end position="15"/>
    </location>
</feature>
<dbReference type="GO" id="GO:1904315">
    <property type="term" value="F:transmitter-gated monoatomic ion channel activity involved in regulation of postsynaptic membrane potential"/>
    <property type="evidence" value="ECO:0000318"/>
    <property type="project" value="GO_Central"/>
</dbReference>
<dbReference type="PaxDb" id="6239-T01H10.2"/>
<dbReference type="InterPro" id="IPR006201">
    <property type="entry name" value="Neur_channel"/>
</dbReference>
<proteinExistence type="inferred from homology"/>
<evidence type="ECO:0000256" key="2">
    <source>
        <dbReference type="ARBA" id="ARBA00022692"/>
    </source>
</evidence>
<dbReference type="GO" id="GO:0043005">
    <property type="term" value="C:neuron projection"/>
    <property type="evidence" value="ECO:0000318"/>
    <property type="project" value="GO_Central"/>
</dbReference>
<dbReference type="InterPro" id="IPR018000">
    <property type="entry name" value="Neurotransmitter_ion_chnl_CS"/>
</dbReference>
<dbReference type="FunFam" id="1.20.58.390:FF:000060">
    <property type="entry name" value="Ligand-Gated ion Channel"/>
    <property type="match status" value="1"/>
</dbReference>
<evidence type="ECO:0000256" key="5">
    <source>
        <dbReference type="RuleBase" id="RU000687"/>
    </source>
</evidence>
<keyword evidence="5" id="KW-0813">Transport</keyword>
<dbReference type="WormBase" id="T01H10.2">
    <property type="protein sequence ID" value="CE36662"/>
    <property type="gene ID" value="WBGene00011355"/>
    <property type="gene designation" value="lgc-14"/>
</dbReference>
<keyword evidence="5" id="KW-0406">Ion transport</keyword>
<evidence type="ECO:0000313" key="8">
    <source>
        <dbReference type="EMBL" id="CAA91537.3"/>
    </source>
</evidence>
<keyword evidence="9" id="KW-1185">Reference proteome</keyword>
<dbReference type="CTD" id="187972"/>
<evidence type="ECO:0000259" key="7">
    <source>
        <dbReference type="Pfam" id="PF02931"/>
    </source>
</evidence>
<dbReference type="GO" id="GO:0034220">
    <property type="term" value="P:monoatomic ion transmembrane transport"/>
    <property type="evidence" value="ECO:0000318"/>
    <property type="project" value="GO_Central"/>
</dbReference>
<dbReference type="Pfam" id="PF02931">
    <property type="entry name" value="Neur_chan_LBD"/>
    <property type="match status" value="1"/>
</dbReference>
<dbReference type="PANTHER" id="PTHR18945">
    <property type="entry name" value="NEUROTRANSMITTER GATED ION CHANNEL"/>
    <property type="match status" value="1"/>
</dbReference>
<dbReference type="InParanoid" id="Q22080"/>
<comment type="similarity">
    <text evidence="5">Belongs to the ligand-gated ion channel (TC 1.A.9) family.</text>
</comment>
<feature type="transmembrane region" description="Helical" evidence="5">
    <location>
        <begin position="260"/>
        <end position="282"/>
    </location>
</feature>
<dbReference type="EMBL" id="BX284606">
    <property type="protein sequence ID" value="CAA91537.3"/>
    <property type="molecule type" value="Genomic_DNA"/>
</dbReference>
<keyword evidence="2 5" id="KW-0812">Transmembrane</keyword>
<dbReference type="InterPro" id="IPR036719">
    <property type="entry name" value="Neuro-gated_channel_TM_sf"/>
</dbReference>
<dbReference type="STRING" id="6239.T01H10.2.1"/>
<dbReference type="FunCoup" id="Q22080">
    <property type="interactions" value="52"/>
</dbReference>
<dbReference type="FunFam" id="2.70.170.10:FF:000027">
    <property type="entry name" value="Ligand-Gated ion Channel"/>
    <property type="match status" value="1"/>
</dbReference>
<reference evidence="8 9" key="1">
    <citation type="journal article" date="1998" name="Science">
        <title>Genome sequence of the nematode C. elegans: a platform for investigating biology.</title>
        <authorList>
            <consortium name="The C. elegans sequencing consortium"/>
            <person name="Sulson J.E."/>
            <person name="Waterston R."/>
        </authorList>
    </citation>
    <scope>NUCLEOTIDE SEQUENCE [LARGE SCALE GENOMIC DNA]</scope>
    <source>
        <strain evidence="8 9">Bristol N2</strain>
    </source>
</reference>
<feature type="chain" id="PRO_5012271792" evidence="6">
    <location>
        <begin position="16"/>
        <end position="400"/>
    </location>
</feature>
<feature type="domain" description="Neurotransmitter-gated ion-channel ligand-binding" evidence="7">
    <location>
        <begin position="35"/>
        <end position="257"/>
    </location>
</feature>
<comment type="subcellular location">
    <subcellularLocation>
        <location evidence="1">Membrane</location>
        <topology evidence="1">Multi-pass membrane protein</topology>
    </subcellularLocation>
</comment>
<dbReference type="GO" id="GO:0005886">
    <property type="term" value="C:plasma membrane"/>
    <property type="evidence" value="ECO:0000318"/>
    <property type="project" value="GO_Central"/>
</dbReference>
<dbReference type="GO" id="GO:0005231">
    <property type="term" value="F:excitatory extracellular ligand-gated monoatomic ion channel activity"/>
    <property type="evidence" value="ECO:0000318"/>
    <property type="project" value="GO_Central"/>
</dbReference>
<dbReference type="eggNOG" id="KOG3645">
    <property type="taxonomic scope" value="Eukaryota"/>
</dbReference>
<dbReference type="SUPFAM" id="SSF90112">
    <property type="entry name" value="Neurotransmitter-gated ion-channel transmembrane pore"/>
    <property type="match status" value="1"/>
</dbReference>
<dbReference type="UCSC" id="T01H10.2">
    <property type="organism name" value="c. elegans"/>
</dbReference>
<evidence type="ECO:0000256" key="6">
    <source>
        <dbReference type="SAM" id="SignalP"/>
    </source>
</evidence>
<organism evidence="8 9">
    <name type="scientific">Caenorhabditis elegans</name>
    <dbReference type="NCBI Taxonomy" id="6239"/>
    <lineage>
        <taxon>Eukaryota</taxon>
        <taxon>Metazoa</taxon>
        <taxon>Ecdysozoa</taxon>
        <taxon>Nematoda</taxon>
        <taxon>Chromadorea</taxon>
        <taxon>Rhabditida</taxon>
        <taxon>Rhabditina</taxon>
        <taxon>Rhabditomorpha</taxon>
        <taxon>Rhabditoidea</taxon>
        <taxon>Rhabditidae</taxon>
        <taxon>Peloderinae</taxon>
        <taxon>Caenorhabditis</taxon>
    </lineage>
</organism>
<keyword evidence="6" id="KW-0732">Signal</keyword>
<dbReference type="GO" id="GO:0042391">
    <property type="term" value="P:regulation of membrane potential"/>
    <property type="evidence" value="ECO:0000318"/>
    <property type="project" value="GO_Central"/>
</dbReference>
<evidence type="ECO:0000256" key="4">
    <source>
        <dbReference type="ARBA" id="ARBA00023136"/>
    </source>
</evidence>
<dbReference type="InterPro" id="IPR036734">
    <property type="entry name" value="Neur_chan_lig-bd_sf"/>
</dbReference>
<dbReference type="GeneID" id="187972"/>
<dbReference type="SUPFAM" id="SSF63712">
    <property type="entry name" value="Nicotinic receptor ligand binding domain-like"/>
    <property type="match status" value="1"/>
</dbReference>
<dbReference type="OMA" id="YDYISVR"/>
<dbReference type="GO" id="GO:0045202">
    <property type="term" value="C:synapse"/>
    <property type="evidence" value="ECO:0000318"/>
    <property type="project" value="GO_Central"/>
</dbReference>
<dbReference type="AGR" id="WB:WBGene00011355"/>
<dbReference type="Gene3D" id="1.20.58.390">
    <property type="entry name" value="Neurotransmitter-gated ion-channel transmembrane domain"/>
    <property type="match status" value="1"/>
</dbReference>